<evidence type="ECO:0000256" key="1">
    <source>
        <dbReference type="ARBA" id="ARBA00001966"/>
    </source>
</evidence>
<protein>
    <submittedName>
        <fullName evidence="8">Ferredoxin</fullName>
    </submittedName>
</protein>
<comment type="caution">
    <text evidence="8">The sequence shown here is derived from an EMBL/GenBank/DDBJ whole genome shotgun (WGS) entry which is preliminary data.</text>
</comment>
<name>A0A235BPQ8_UNCW3</name>
<dbReference type="PANTHER" id="PTHR43724">
    <property type="entry name" value="PYRUVATE SYNTHASE SUBUNIT PORD"/>
    <property type="match status" value="1"/>
</dbReference>
<dbReference type="Pfam" id="PF14697">
    <property type="entry name" value="Fer4_21"/>
    <property type="match status" value="1"/>
</dbReference>
<keyword evidence="2" id="KW-0004">4Fe-4S</keyword>
<keyword evidence="4" id="KW-0677">Repeat</keyword>
<proteinExistence type="predicted"/>
<evidence type="ECO:0000256" key="6">
    <source>
        <dbReference type="ARBA" id="ARBA00023014"/>
    </source>
</evidence>
<evidence type="ECO:0000256" key="3">
    <source>
        <dbReference type="ARBA" id="ARBA00022723"/>
    </source>
</evidence>
<dbReference type="InterPro" id="IPR017896">
    <property type="entry name" value="4Fe4S_Fe-S-bd"/>
</dbReference>
<reference evidence="8 9" key="1">
    <citation type="submission" date="2017-07" db="EMBL/GenBank/DDBJ databases">
        <title>Recovery of genomes from metagenomes via a dereplication, aggregation, and scoring strategy.</title>
        <authorList>
            <person name="Sieber C.M."/>
            <person name="Probst A.J."/>
            <person name="Sharrar A."/>
            <person name="Thomas B.C."/>
            <person name="Hess M."/>
            <person name="Tringe S.G."/>
            <person name="Banfield J.F."/>
        </authorList>
    </citation>
    <scope>NUCLEOTIDE SEQUENCE [LARGE SCALE GENOMIC DNA]</scope>
    <source>
        <strain evidence="8">JGI_Cruoil_03_44_89</strain>
    </source>
</reference>
<keyword evidence="5" id="KW-0408">Iron</keyword>
<dbReference type="GO" id="GO:0016625">
    <property type="term" value="F:oxidoreductase activity, acting on the aldehyde or oxo group of donors, iron-sulfur protein as acceptor"/>
    <property type="evidence" value="ECO:0007669"/>
    <property type="project" value="InterPro"/>
</dbReference>
<evidence type="ECO:0000313" key="9">
    <source>
        <dbReference type="Proteomes" id="UP000215215"/>
    </source>
</evidence>
<dbReference type="SUPFAM" id="SSF54862">
    <property type="entry name" value="4Fe-4S ferredoxins"/>
    <property type="match status" value="1"/>
</dbReference>
<evidence type="ECO:0000313" key="8">
    <source>
        <dbReference type="EMBL" id="OYD14211.1"/>
    </source>
</evidence>
<dbReference type="Proteomes" id="UP000215215">
    <property type="component" value="Unassembled WGS sequence"/>
</dbReference>
<accession>A0A235BPQ8</accession>
<dbReference type="PANTHER" id="PTHR43724:SF1">
    <property type="entry name" value="PYRUVATE SYNTHASE SUBUNIT PORD"/>
    <property type="match status" value="1"/>
</dbReference>
<dbReference type="Gene3D" id="3.30.70.20">
    <property type="match status" value="2"/>
</dbReference>
<dbReference type="PROSITE" id="PS51379">
    <property type="entry name" value="4FE4S_FER_2"/>
    <property type="match status" value="2"/>
</dbReference>
<evidence type="ECO:0000256" key="4">
    <source>
        <dbReference type="ARBA" id="ARBA00022737"/>
    </source>
</evidence>
<keyword evidence="3" id="KW-0479">Metal-binding</keyword>
<dbReference type="GO" id="GO:0046872">
    <property type="term" value="F:metal ion binding"/>
    <property type="evidence" value="ECO:0007669"/>
    <property type="project" value="UniProtKB-KW"/>
</dbReference>
<feature type="domain" description="4Fe-4S ferredoxin-type" evidence="7">
    <location>
        <begin position="60"/>
        <end position="90"/>
    </location>
</feature>
<dbReference type="InterPro" id="IPR011898">
    <property type="entry name" value="PorD_KorD"/>
</dbReference>
<feature type="domain" description="4Fe-4S ferredoxin-type" evidence="7">
    <location>
        <begin position="31"/>
        <end position="59"/>
    </location>
</feature>
<evidence type="ECO:0000256" key="5">
    <source>
        <dbReference type="ARBA" id="ARBA00023004"/>
    </source>
</evidence>
<organism evidence="8 9">
    <name type="scientific">candidate division WOR-3 bacterium JGI_Cruoil_03_44_89</name>
    <dbReference type="NCBI Taxonomy" id="1973748"/>
    <lineage>
        <taxon>Bacteria</taxon>
        <taxon>Bacteria division WOR-3</taxon>
    </lineage>
</organism>
<gene>
    <name evidence="8" type="ORF">CH333_08730</name>
</gene>
<evidence type="ECO:0000256" key="2">
    <source>
        <dbReference type="ARBA" id="ARBA00022485"/>
    </source>
</evidence>
<evidence type="ECO:0000259" key="7">
    <source>
        <dbReference type="PROSITE" id="PS51379"/>
    </source>
</evidence>
<dbReference type="AlphaFoldDB" id="A0A235BPQ8"/>
<sequence>MKEGWKELPIGCTIDEGGTSRKFKTGDWRSERPVFSEDKCTNCLLCFVYCPDSAILMENGKVVGIDYDYCKGCGICADICKPKAIEMKPER</sequence>
<dbReference type="GO" id="GO:0051539">
    <property type="term" value="F:4 iron, 4 sulfur cluster binding"/>
    <property type="evidence" value="ECO:0007669"/>
    <property type="project" value="UniProtKB-KW"/>
</dbReference>
<comment type="cofactor">
    <cofactor evidence="1">
        <name>[4Fe-4S] cluster</name>
        <dbReference type="ChEBI" id="CHEBI:49883"/>
    </cofactor>
</comment>
<dbReference type="NCBIfam" id="TIGR02179">
    <property type="entry name" value="PorD_KorD"/>
    <property type="match status" value="1"/>
</dbReference>
<keyword evidence="6" id="KW-0411">Iron-sulfur</keyword>
<dbReference type="EMBL" id="NOZQ01000199">
    <property type="protein sequence ID" value="OYD14211.1"/>
    <property type="molecule type" value="Genomic_DNA"/>
</dbReference>